<dbReference type="PROSITE" id="PS50082">
    <property type="entry name" value="WD_REPEATS_2"/>
    <property type="match status" value="1"/>
</dbReference>
<evidence type="ECO:0000256" key="2">
    <source>
        <dbReference type="ARBA" id="ARBA00004496"/>
    </source>
</evidence>
<keyword evidence="10" id="KW-0539">Nucleus</keyword>
<accession>G3HSI5</accession>
<dbReference type="GO" id="GO:0005667">
    <property type="term" value="C:transcription regulator complex"/>
    <property type="evidence" value="ECO:0007669"/>
    <property type="project" value="TreeGrafter"/>
</dbReference>
<evidence type="ECO:0000256" key="4">
    <source>
        <dbReference type="ARBA" id="ARBA00022490"/>
    </source>
</evidence>
<dbReference type="FunCoup" id="G3HSI5">
    <property type="interactions" value="173"/>
</dbReference>
<evidence type="ECO:0000256" key="12">
    <source>
        <dbReference type="ARBA" id="ARBA00093475"/>
    </source>
</evidence>
<evidence type="ECO:0000256" key="8">
    <source>
        <dbReference type="ARBA" id="ARBA00023015"/>
    </source>
</evidence>
<sequence length="530" mass="58873">MAQLDNLSSLVSKVNQSFEEHQKQVGSLFQLMEVFSRSPTILEMVKAAQVSTEKEANQGPEAMASQDPKLKATSGPPPSTRPRCLSETEEQQDPQPVWDKDPLFWRDTLTWELLKLFTENQQGQEVTVTEKLLALERKDTGRRSISELQLEPDPRHRNSQTDFYTILTETPSDLLGGSHRDISQPQHETQEPPRCAGPFLKPLSWDDEDLEHSWKRPGTSLWQSKRFSVPQGLQKVRVLKHQELLLAMAVSCYTRHVFTCSRSGIKVWSLANQVAEDEFPESHLQCGIQDNGAYLRTCLLSSNSKTLYAGGHNLPGVSVWDLAAPSLCEKYQLPCKGLSCQALASTGENVAFAGFTDGTVRIWDLRSQGVVRDLEGPVSAAKSLVVKDDNVWTGGLDACLRCWDLRAAKVSLEHTFQSQIMSLSHSLREDWLLLGLANGQHCLYDSKKRIEALAVGSKDKTILGLKFSSNGQWWVSVGMDNLVTVHSMPAGVKLFQVPEVATVTCCDVTANGRLIVTGSGDCASVYKIKY</sequence>
<proteinExistence type="inferred from homology"/>
<comment type="subunit">
    <text evidence="12">Homodimers. Component of the subcortical maternal complex (SCMC), at least composed of NLRP5, KHDC3, OOEP, and TLE6. Within the complex, interacts with NLRP5, KHDC3 and OOEP. The SCMC may facilitate translocation of its components between the nuclear and cytoplasmic compartments. As part of the SCMC interacts with the SCMC-associated protein ZBED3. As part of the SCMC interacts with the SCMC-associated protein NLRP4F. As part of the SCMC interacts with the SCMC-associated protein CFL1/Cofilin-1. Interacts with FOXG1/BF-1; the interaction inhibits TLE1 interaction with FOXG1/BF-1. Interacts with NFATC1. Interacts with PAX6.</text>
</comment>
<dbReference type="AlphaFoldDB" id="G3HSI5"/>
<evidence type="ECO:0000256" key="5">
    <source>
        <dbReference type="ARBA" id="ARBA00022553"/>
    </source>
</evidence>
<dbReference type="SUPFAM" id="SSF50978">
    <property type="entry name" value="WD40 repeat-like"/>
    <property type="match status" value="1"/>
</dbReference>
<feature type="region of interest" description="Disordered" evidence="14">
    <location>
        <begin position="52"/>
        <end position="99"/>
    </location>
</feature>
<dbReference type="SMART" id="SM00320">
    <property type="entry name" value="WD40"/>
    <property type="match status" value="5"/>
</dbReference>
<dbReference type="GO" id="GO:0090090">
    <property type="term" value="P:negative regulation of canonical Wnt signaling pathway"/>
    <property type="evidence" value="ECO:0007669"/>
    <property type="project" value="TreeGrafter"/>
</dbReference>
<evidence type="ECO:0000256" key="9">
    <source>
        <dbReference type="ARBA" id="ARBA00023163"/>
    </source>
</evidence>
<dbReference type="PaxDb" id="10029-XP_007611035.1"/>
<keyword evidence="4" id="KW-0963">Cytoplasm</keyword>
<dbReference type="InParanoid" id="G3HSI5"/>
<dbReference type="PRINTS" id="PR01850">
    <property type="entry name" value="GROUCHOFAMLY"/>
</dbReference>
<dbReference type="eggNOG" id="KOG0639">
    <property type="taxonomic scope" value="Eukaryota"/>
</dbReference>
<evidence type="ECO:0000256" key="3">
    <source>
        <dbReference type="ARBA" id="ARBA00005969"/>
    </source>
</evidence>
<dbReference type="InterPro" id="IPR001680">
    <property type="entry name" value="WD40_rpt"/>
</dbReference>
<dbReference type="PANTHER" id="PTHR10814">
    <property type="entry name" value="TRANSDUCIN-LIKE ENHANCER PROTEIN"/>
    <property type="match status" value="1"/>
</dbReference>
<evidence type="ECO:0000256" key="10">
    <source>
        <dbReference type="ARBA" id="ARBA00023242"/>
    </source>
</evidence>
<dbReference type="GO" id="GO:0140094">
    <property type="term" value="F:structural constituent of cytoplasmic lattice"/>
    <property type="evidence" value="ECO:0007669"/>
    <property type="project" value="UniProtKB-ARBA"/>
</dbReference>
<gene>
    <name evidence="15" type="ORF">I79_013818</name>
</gene>
<dbReference type="Proteomes" id="UP000001075">
    <property type="component" value="Unassembled WGS sequence"/>
</dbReference>
<keyword evidence="6 13" id="KW-0853">WD repeat</keyword>
<reference evidence="16" key="1">
    <citation type="journal article" date="2011" name="Nat. Biotechnol.">
        <title>The genomic sequence of the Chinese hamster ovary (CHO)-K1 cell line.</title>
        <authorList>
            <person name="Xu X."/>
            <person name="Nagarajan H."/>
            <person name="Lewis N.E."/>
            <person name="Pan S."/>
            <person name="Cai Z."/>
            <person name="Liu X."/>
            <person name="Chen W."/>
            <person name="Xie M."/>
            <person name="Wang W."/>
            <person name="Hammond S."/>
            <person name="Andersen M.R."/>
            <person name="Neff N."/>
            <person name="Passarelli B."/>
            <person name="Koh W."/>
            <person name="Fan H.C."/>
            <person name="Wang J."/>
            <person name="Gui Y."/>
            <person name="Lee K.H."/>
            <person name="Betenbaugh M.J."/>
            <person name="Quake S.R."/>
            <person name="Famili I."/>
            <person name="Palsson B.O."/>
            <person name="Wang J."/>
        </authorList>
    </citation>
    <scope>NUCLEOTIDE SEQUENCE [LARGE SCALE GENOMIC DNA]</scope>
    <source>
        <strain evidence="16">CHO K1 cell line</strain>
    </source>
</reference>
<evidence type="ECO:0000256" key="11">
    <source>
        <dbReference type="ARBA" id="ARBA00073393"/>
    </source>
</evidence>
<comment type="subcellular location">
    <subcellularLocation>
        <location evidence="2">Cytoplasm</location>
    </subcellularLocation>
    <subcellularLocation>
        <location evidence="1">Nucleus</location>
    </subcellularLocation>
</comment>
<organism evidence="15 16">
    <name type="scientific">Cricetulus griseus</name>
    <name type="common">Chinese hamster</name>
    <name type="synonym">Cricetulus barabensis griseus</name>
    <dbReference type="NCBI Taxonomy" id="10029"/>
    <lineage>
        <taxon>Eukaryota</taxon>
        <taxon>Metazoa</taxon>
        <taxon>Chordata</taxon>
        <taxon>Craniata</taxon>
        <taxon>Vertebrata</taxon>
        <taxon>Euteleostomi</taxon>
        <taxon>Mammalia</taxon>
        <taxon>Eutheria</taxon>
        <taxon>Euarchontoglires</taxon>
        <taxon>Glires</taxon>
        <taxon>Rodentia</taxon>
        <taxon>Myomorpha</taxon>
        <taxon>Muroidea</taxon>
        <taxon>Cricetidae</taxon>
        <taxon>Cricetinae</taxon>
        <taxon>Cricetulus</taxon>
    </lineage>
</organism>
<dbReference type="InterPro" id="IPR036322">
    <property type="entry name" value="WD40_repeat_dom_sf"/>
</dbReference>
<dbReference type="GO" id="GO:0106333">
    <property type="term" value="C:subcortical maternal complex"/>
    <property type="evidence" value="ECO:0007669"/>
    <property type="project" value="UniProtKB-ARBA"/>
</dbReference>
<comment type="similarity">
    <text evidence="3">Belongs to the WD repeat Groucho/TLE family.</text>
</comment>
<feature type="repeat" description="WD" evidence="13">
    <location>
        <begin position="353"/>
        <end position="373"/>
    </location>
</feature>
<dbReference type="STRING" id="10029.G3HSI5"/>
<evidence type="ECO:0000313" key="16">
    <source>
        <dbReference type="Proteomes" id="UP000001075"/>
    </source>
</evidence>
<evidence type="ECO:0000256" key="14">
    <source>
        <dbReference type="SAM" id="MobiDB-lite"/>
    </source>
</evidence>
<dbReference type="GO" id="GO:0005634">
    <property type="term" value="C:nucleus"/>
    <property type="evidence" value="ECO:0007669"/>
    <property type="project" value="UniProtKB-SubCell"/>
</dbReference>
<keyword evidence="7" id="KW-0677">Repeat</keyword>
<dbReference type="PANTHER" id="PTHR10814:SF2">
    <property type="entry name" value="TRANSDUCIN-LIKE ENHANCER PROTEIN 6"/>
    <property type="match status" value="1"/>
</dbReference>
<dbReference type="InterPro" id="IPR015943">
    <property type="entry name" value="WD40/YVTN_repeat-like_dom_sf"/>
</dbReference>
<evidence type="ECO:0000256" key="6">
    <source>
        <dbReference type="ARBA" id="ARBA00022574"/>
    </source>
</evidence>
<dbReference type="InterPro" id="IPR009146">
    <property type="entry name" value="Groucho_enhance"/>
</dbReference>
<dbReference type="EMBL" id="JH000665">
    <property type="protein sequence ID" value="EGW03106.1"/>
    <property type="molecule type" value="Genomic_DNA"/>
</dbReference>
<name>G3HSI5_CRIGR</name>
<keyword evidence="8" id="KW-0805">Transcription regulation</keyword>
<feature type="region of interest" description="Disordered" evidence="14">
    <location>
        <begin position="174"/>
        <end position="196"/>
    </location>
</feature>
<evidence type="ECO:0000256" key="1">
    <source>
        <dbReference type="ARBA" id="ARBA00004123"/>
    </source>
</evidence>
<dbReference type="GO" id="GO:0003714">
    <property type="term" value="F:transcription corepressor activity"/>
    <property type="evidence" value="ECO:0007669"/>
    <property type="project" value="TreeGrafter"/>
</dbReference>
<dbReference type="GO" id="GO:0032502">
    <property type="term" value="P:developmental process"/>
    <property type="evidence" value="ECO:0007669"/>
    <property type="project" value="UniProtKB-ARBA"/>
</dbReference>
<protein>
    <recommendedName>
        <fullName evidence="11">Transducin-like enhancer protein 6</fullName>
    </recommendedName>
</protein>
<dbReference type="Gene3D" id="2.130.10.10">
    <property type="entry name" value="YVTN repeat-like/Quinoprotein amine dehydrogenase"/>
    <property type="match status" value="1"/>
</dbReference>
<keyword evidence="9" id="KW-0804">Transcription</keyword>
<dbReference type="GO" id="GO:0140089">
    <property type="term" value="P:protein storage"/>
    <property type="evidence" value="ECO:0007669"/>
    <property type="project" value="UniProtKB-ARBA"/>
</dbReference>
<dbReference type="GO" id="GO:0140095">
    <property type="term" value="C:cytoplasmic lattice"/>
    <property type="evidence" value="ECO:0007669"/>
    <property type="project" value="UniProtKB-ARBA"/>
</dbReference>
<dbReference type="FunFam" id="2.130.10.10:FF:000546">
    <property type="entry name" value="TLE family member 6, subcortical maternal complex member"/>
    <property type="match status" value="1"/>
</dbReference>
<evidence type="ECO:0000256" key="7">
    <source>
        <dbReference type="ARBA" id="ARBA00022737"/>
    </source>
</evidence>
<dbReference type="Pfam" id="PF00400">
    <property type="entry name" value="WD40"/>
    <property type="match status" value="2"/>
</dbReference>
<evidence type="ECO:0000256" key="13">
    <source>
        <dbReference type="PROSITE-ProRule" id="PRU00221"/>
    </source>
</evidence>
<keyword evidence="5" id="KW-0597">Phosphoprotein</keyword>
<evidence type="ECO:0000313" key="15">
    <source>
        <dbReference type="EMBL" id="EGW03106.1"/>
    </source>
</evidence>